<evidence type="ECO:0000313" key="1">
    <source>
        <dbReference type="EMBL" id="TNY22540.1"/>
    </source>
</evidence>
<organism evidence="1 2">
    <name type="scientific">Rhodotorula diobovata</name>
    <dbReference type="NCBI Taxonomy" id="5288"/>
    <lineage>
        <taxon>Eukaryota</taxon>
        <taxon>Fungi</taxon>
        <taxon>Dikarya</taxon>
        <taxon>Basidiomycota</taxon>
        <taxon>Pucciniomycotina</taxon>
        <taxon>Microbotryomycetes</taxon>
        <taxon>Sporidiobolales</taxon>
        <taxon>Sporidiobolaceae</taxon>
        <taxon>Rhodotorula</taxon>
    </lineage>
</organism>
<gene>
    <name evidence="1" type="ORF">DMC30DRAFT_391809</name>
</gene>
<sequence>MAATAQTLSAADRLPVELVDCVARLASENAWDGKAGLTLTRLCRVSKRWCHAVRTIIYGIVTIDLSPDGRFYGHNHLGLVATLDRHAHLRAFTHELRAVLTSGNTTTAGKVLDLILVLPALVELEIECKAVQAHRLAVALEQTPNLTTLVLRCPLTPRLVNAIYRLDKLEHLEVWNEITVAPSVRPTFRLKSLMLGEPTKRRIFEDLTAASTGTLETLGICVSKGTPLDVTPFARVQSLLLCPPEEGRYKDQDVIKCLGAIFAASRHLPEMVQLGLVDRVKEIRREWPFFQPRDRWLLQQLPPTLEVLDLSAAHVSFDPQNVVKYVADKARSKALKLLFLREDEIWFEDQEELEARLDERGIEVDWRVSRRDEQCVIT</sequence>
<dbReference type="AlphaFoldDB" id="A0A5C5G084"/>
<dbReference type="OrthoDB" id="10360813at2759"/>
<name>A0A5C5G084_9BASI</name>
<evidence type="ECO:0000313" key="2">
    <source>
        <dbReference type="Proteomes" id="UP000311382"/>
    </source>
</evidence>
<evidence type="ECO:0008006" key="3">
    <source>
        <dbReference type="Google" id="ProtNLM"/>
    </source>
</evidence>
<reference evidence="1 2" key="1">
    <citation type="submission" date="2019-03" db="EMBL/GenBank/DDBJ databases">
        <title>Rhodosporidium diobovatum UCD-FST 08-225 genome sequencing, assembly, and annotation.</title>
        <authorList>
            <person name="Fakankun I.U."/>
            <person name="Fristensky B."/>
            <person name="Levin D.B."/>
        </authorList>
    </citation>
    <scope>NUCLEOTIDE SEQUENCE [LARGE SCALE GENOMIC DNA]</scope>
    <source>
        <strain evidence="1 2">UCD-FST 08-225</strain>
    </source>
</reference>
<comment type="caution">
    <text evidence="1">The sequence shown here is derived from an EMBL/GenBank/DDBJ whole genome shotgun (WGS) entry which is preliminary data.</text>
</comment>
<protein>
    <recommendedName>
        <fullName evidence="3">F-box domain-containing protein</fullName>
    </recommendedName>
</protein>
<keyword evidence="2" id="KW-1185">Reference proteome</keyword>
<proteinExistence type="predicted"/>
<dbReference type="EMBL" id="SOZI01000023">
    <property type="protein sequence ID" value="TNY22540.1"/>
    <property type="molecule type" value="Genomic_DNA"/>
</dbReference>
<accession>A0A5C5G084</accession>
<dbReference type="Proteomes" id="UP000311382">
    <property type="component" value="Unassembled WGS sequence"/>
</dbReference>